<name>A0AAV4I930_9GAST</name>
<dbReference type="Gene3D" id="3.30.420.10">
    <property type="entry name" value="Ribonuclease H-like superfamily/Ribonuclease H"/>
    <property type="match status" value="1"/>
</dbReference>
<reference evidence="1 2" key="1">
    <citation type="journal article" date="2021" name="Elife">
        <title>Chloroplast acquisition without the gene transfer in kleptoplastic sea slugs, Plakobranchus ocellatus.</title>
        <authorList>
            <person name="Maeda T."/>
            <person name="Takahashi S."/>
            <person name="Yoshida T."/>
            <person name="Shimamura S."/>
            <person name="Takaki Y."/>
            <person name="Nagai Y."/>
            <person name="Toyoda A."/>
            <person name="Suzuki Y."/>
            <person name="Arimoto A."/>
            <person name="Ishii H."/>
            <person name="Satoh N."/>
            <person name="Nishiyama T."/>
            <person name="Hasebe M."/>
            <person name="Maruyama T."/>
            <person name="Minagawa J."/>
            <person name="Obokata J."/>
            <person name="Shigenobu S."/>
        </authorList>
    </citation>
    <scope>NUCLEOTIDE SEQUENCE [LARGE SCALE GENOMIC DNA]</scope>
</reference>
<dbReference type="EMBL" id="BMAT01013163">
    <property type="protein sequence ID" value="GFS06944.1"/>
    <property type="molecule type" value="Genomic_DNA"/>
</dbReference>
<dbReference type="InterPro" id="IPR052709">
    <property type="entry name" value="Transposase-MT_Hybrid"/>
</dbReference>
<comment type="caution">
    <text evidence="1">The sequence shown here is derived from an EMBL/GenBank/DDBJ whole genome shotgun (WGS) entry which is preliminary data.</text>
</comment>
<dbReference type="InterPro" id="IPR036397">
    <property type="entry name" value="RNaseH_sf"/>
</dbReference>
<dbReference type="GO" id="GO:0003676">
    <property type="term" value="F:nucleic acid binding"/>
    <property type="evidence" value="ECO:0007669"/>
    <property type="project" value="InterPro"/>
</dbReference>
<sequence>MEYSHKSSPYSREFKVVASARKVMLTVFWDSGGIVHKEFLKQGNTVNSEQYIFTLRKLSVRRVRPTKQAILHHDNARPHTSHVAELKRHCIKMNFVELPHQSYSPDIAPSDFYLYPKLKEHL</sequence>
<dbReference type="PANTHER" id="PTHR46060">
    <property type="entry name" value="MARINER MOS1 TRANSPOSASE-LIKE PROTEIN"/>
    <property type="match status" value="1"/>
</dbReference>
<keyword evidence="2" id="KW-1185">Reference proteome</keyword>
<evidence type="ECO:0000313" key="2">
    <source>
        <dbReference type="Proteomes" id="UP000762676"/>
    </source>
</evidence>
<dbReference type="Proteomes" id="UP000762676">
    <property type="component" value="Unassembled WGS sequence"/>
</dbReference>
<evidence type="ECO:0000313" key="1">
    <source>
        <dbReference type="EMBL" id="GFS06944.1"/>
    </source>
</evidence>
<dbReference type="InterPro" id="IPR001888">
    <property type="entry name" value="Transposase_1"/>
</dbReference>
<dbReference type="PANTHER" id="PTHR46060:SF1">
    <property type="entry name" value="MARINER MOS1 TRANSPOSASE-LIKE PROTEIN"/>
    <property type="match status" value="1"/>
</dbReference>
<protein>
    <submittedName>
        <fullName evidence="1">Histone-lysine N-methyltransferase SETMAR</fullName>
    </submittedName>
</protein>
<accession>A0AAV4I930</accession>
<proteinExistence type="predicted"/>
<organism evidence="1 2">
    <name type="scientific">Elysia marginata</name>
    <dbReference type="NCBI Taxonomy" id="1093978"/>
    <lineage>
        <taxon>Eukaryota</taxon>
        <taxon>Metazoa</taxon>
        <taxon>Spiralia</taxon>
        <taxon>Lophotrochozoa</taxon>
        <taxon>Mollusca</taxon>
        <taxon>Gastropoda</taxon>
        <taxon>Heterobranchia</taxon>
        <taxon>Euthyneura</taxon>
        <taxon>Panpulmonata</taxon>
        <taxon>Sacoglossa</taxon>
        <taxon>Placobranchoidea</taxon>
        <taxon>Plakobranchidae</taxon>
        <taxon>Elysia</taxon>
    </lineage>
</organism>
<dbReference type="Pfam" id="PF01359">
    <property type="entry name" value="Transposase_1"/>
    <property type="match status" value="1"/>
</dbReference>
<dbReference type="AlphaFoldDB" id="A0AAV4I930"/>
<gene>
    <name evidence="1" type="ORF">ElyMa_006558500</name>
</gene>